<dbReference type="EMBL" id="JABANO010015975">
    <property type="protein sequence ID" value="KAF4735961.1"/>
    <property type="molecule type" value="Genomic_DNA"/>
</dbReference>
<name>A0A7J6SSW0_PEROL</name>
<comment type="similarity">
    <text evidence="1">Belongs to the BolA/IbaG family.</text>
</comment>
<accession>A0A7J6SSW0</accession>
<keyword evidence="3" id="KW-1185">Reference proteome</keyword>
<evidence type="ECO:0000313" key="2">
    <source>
        <dbReference type="EMBL" id="KAF4735961.1"/>
    </source>
</evidence>
<dbReference type="InterPro" id="IPR045115">
    <property type="entry name" value="BOL2"/>
</dbReference>
<dbReference type="InterPro" id="IPR036065">
    <property type="entry name" value="BolA-like_sf"/>
</dbReference>
<dbReference type="GO" id="GO:0051537">
    <property type="term" value="F:2 iron, 2 sulfur cluster binding"/>
    <property type="evidence" value="ECO:0007669"/>
    <property type="project" value="InterPro"/>
</dbReference>
<sequence length="88" mass="9763">MSVQQEVERRAREHFTSATAIDVVDMGSECSGAKLALLVVDPSFEGMPTIKRHREVQGVMKDLLDSGELHALSLQTLTPAQWEKKQAQ</sequence>
<dbReference type="PANTHER" id="PTHR12735">
    <property type="entry name" value="BOLA-LIKE PROTEIN-RELATED"/>
    <property type="match status" value="1"/>
</dbReference>
<gene>
    <name evidence="2" type="ORF">FOZ63_029143</name>
</gene>
<dbReference type="SUPFAM" id="SSF82657">
    <property type="entry name" value="BolA-like"/>
    <property type="match status" value="1"/>
</dbReference>
<evidence type="ECO:0008006" key="4">
    <source>
        <dbReference type="Google" id="ProtNLM"/>
    </source>
</evidence>
<dbReference type="PIRSF" id="PIRSF003113">
    <property type="entry name" value="BolA"/>
    <property type="match status" value="1"/>
</dbReference>
<dbReference type="Pfam" id="PF01722">
    <property type="entry name" value="BolA"/>
    <property type="match status" value="1"/>
</dbReference>
<dbReference type="AlphaFoldDB" id="A0A7J6SSW0"/>
<dbReference type="Gene3D" id="3.10.20.90">
    <property type="entry name" value="Phosphatidylinositol 3-kinase Catalytic Subunit, Chain A, domain 1"/>
    <property type="match status" value="1"/>
</dbReference>
<dbReference type="Proteomes" id="UP000553632">
    <property type="component" value="Unassembled WGS sequence"/>
</dbReference>
<comment type="caution">
    <text evidence="2">The sequence shown here is derived from an EMBL/GenBank/DDBJ whole genome shotgun (WGS) entry which is preliminary data.</text>
</comment>
<evidence type="ECO:0000313" key="3">
    <source>
        <dbReference type="Proteomes" id="UP000553632"/>
    </source>
</evidence>
<dbReference type="GO" id="GO:0051604">
    <property type="term" value="P:protein maturation"/>
    <property type="evidence" value="ECO:0007669"/>
    <property type="project" value="InterPro"/>
</dbReference>
<protein>
    <recommendedName>
        <fullName evidence="4">BolA-like protein 3</fullName>
    </recommendedName>
</protein>
<dbReference type="GO" id="GO:0005634">
    <property type="term" value="C:nucleus"/>
    <property type="evidence" value="ECO:0007669"/>
    <property type="project" value="TreeGrafter"/>
</dbReference>
<dbReference type="GO" id="GO:0006879">
    <property type="term" value="P:intracellular iron ion homeostasis"/>
    <property type="evidence" value="ECO:0007669"/>
    <property type="project" value="InterPro"/>
</dbReference>
<dbReference type="GO" id="GO:0005829">
    <property type="term" value="C:cytosol"/>
    <property type="evidence" value="ECO:0007669"/>
    <property type="project" value="TreeGrafter"/>
</dbReference>
<dbReference type="PANTHER" id="PTHR12735:SF27">
    <property type="entry name" value="BOLA-LIKE PROTEIN 2"/>
    <property type="match status" value="1"/>
</dbReference>
<reference evidence="2 3" key="1">
    <citation type="submission" date="2020-04" db="EMBL/GenBank/DDBJ databases">
        <title>Perkinsus olseni comparative genomics.</title>
        <authorList>
            <person name="Bogema D.R."/>
        </authorList>
    </citation>
    <scope>NUCLEOTIDE SEQUENCE [LARGE SCALE GENOMIC DNA]</scope>
    <source>
        <strain evidence="2 3">ATCC PRA-207</strain>
    </source>
</reference>
<dbReference type="InterPro" id="IPR002634">
    <property type="entry name" value="BolA"/>
</dbReference>
<organism evidence="2 3">
    <name type="scientific">Perkinsus olseni</name>
    <name type="common">Perkinsus atlanticus</name>
    <dbReference type="NCBI Taxonomy" id="32597"/>
    <lineage>
        <taxon>Eukaryota</taxon>
        <taxon>Sar</taxon>
        <taxon>Alveolata</taxon>
        <taxon>Perkinsozoa</taxon>
        <taxon>Perkinsea</taxon>
        <taxon>Perkinsida</taxon>
        <taxon>Perkinsidae</taxon>
        <taxon>Perkinsus</taxon>
    </lineage>
</organism>
<evidence type="ECO:0000256" key="1">
    <source>
        <dbReference type="RuleBase" id="RU003860"/>
    </source>
</evidence>
<proteinExistence type="inferred from homology"/>